<dbReference type="Proteomes" id="UP000694383">
    <property type="component" value="Unplaced"/>
</dbReference>
<feature type="region of interest" description="Disordered" evidence="1">
    <location>
        <begin position="39"/>
        <end position="68"/>
    </location>
</feature>
<sequence length="237" mass="26784">MATVVMENFLVQDPTPNYFPMFFQHAVCREDEEETLEEISEVNDEEDREDEVEDEDCETQEDDEECHGGFLLNPTDAVLDMTKQLLRFADLISHDVQRYFGRRSNDQQVCDIYSDSVSITTSGCLRYYDDLLKIARAESPNMQDSVPAGGAEEPVTFASGSSGLGPLAELFDHRGLSQSRGQPMIKRHLPLSFWTEPVPHGSLALSNIQPDFSDLLANWDPNLEFTHALTEDTNMQL</sequence>
<evidence type="ECO:0000313" key="3">
    <source>
        <dbReference type="Proteomes" id="UP000694383"/>
    </source>
</evidence>
<keyword evidence="3" id="KW-1185">Reference proteome</keyword>
<evidence type="ECO:0000313" key="2">
    <source>
        <dbReference type="Ensembl" id="ENSOSIP00000011784.1"/>
    </source>
</evidence>
<dbReference type="GeneTree" id="ENSGT00980000202286"/>
<organism evidence="2 3">
    <name type="scientific">Oryzias sinensis</name>
    <name type="common">Chinese medaka</name>
    <dbReference type="NCBI Taxonomy" id="183150"/>
    <lineage>
        <taxon>Eukaryota</taxon>
        <taxon>Metazoa</taxon>
        <taxon>Chordata</taxon>
        <taxon>Craniata</taxon>
        <taxon>Vertebrata</taxon>
        <taxon>Euteleostomi</taxon>
        <taxon>Actinopterygii</taxon>
        <taxon>Neopterygii</taxon>
        <taxon>Teleostei</taxon>
        <taxon>Neoteleostei</taxon>
        <taxon>Acanthomorphata</taxon>
        <taxon>Ovalentaria</taxon>
        <taxon>Atherinomorphae</taxon>
        <taxon>Beloniformes</taxon>
        <taxon>Adrianichthyidae</taxon>
        <taxon>Oryziinae</taxon>
        <taxon>Oryzias</taxon>
    </lineage>
</organism>
<feature type="compositionally biased region" description="Acidic residues" evidence="1">
    <location>
        <begin position="39"/>
        <end position="65"/>
    </location>
</feature>
<evidence type="ECO:0000256" key="1">
    <source>
        <dbReference type="SAM" id="MobiDB-lite"/>
    </source>
</evidence>
<reference evidence="2" key="1">
    <citation type="submission" date="2025-08" db="UniProtKB">
        <authorList>
            <consortium name="Ensembl"/>
        </authorList>
    </citation>
    <scope>IDENTIFICATION</scope>
</reference>
<dbReference type="AlphaFoldDB" id="A0A8C7XF94"/>
<accession>A0A8C7XF94</accession>
<proteinExistence type="predicted"/>
<name>A0A8C7XF94_9TELE</name>
<protein>
    <submittedName>
        <fullName evidence="2">Uncharacterized protein</fullName>
    </submittedName>
</protein>
<reference evidence="2" key="2">
    <citation type="submission" date="2025-09" db="UniProtKB">
        <authorList>
            <consortium name="Ensembl"/>
        </authorList>
    </citation>
    <scope>IDENTIFICATION</scope>
</reference>
<dbReference type="Ensembl" id="ENSOSIT00000012504.1">
    <property type="protein sequence ID" value="ENSOSIP00000011784.1"/>
    <property type="gene ID" value="ENSOSIG00000006999.1"/>
</dbReference>